<gene>
    <name evidence="1" type="ordered locus">WEN_03345</name>
</gene>
<dbReference type="KEGG" id="mwe:WEN_03345"/>
<name>I6YBQ5_MYCWM</name>
<dbReference type="InterPro" id="IPR029063">
    <property type="entry name" value="SAM-dependent_MTases_sf"/>
</dbReference>
<reference evidence="1 2" key="1">
    <citation type="journal article" date="2012" name="J. Bacteriol.">
        <title>Complete genome sequence of Mycoplasma wenyonii strain Massachusetts.</title>
        <authorList>
            <person name="Dos Santos A.P."/>
            <person name="Guimaraes A.M."/>
            <person name="do Nascimento N.C."/>
            <person name="Sanmiguel P.J."/>
            <person name="Messick J.B."/>
        </authorList>
    </citation>
    <scope>NUCLEOTIDE SEQUENCE [LARGE SCALE GENOMIC DNA]</scope>
    <source>
        <strain evidence="1 2">Massachusetts</strain>
    </source>
</reference>
<accession>I6YBQ5</accession>
<sequence length="148" mass="17649">MELKNQITYSAGIDSSLRASLNTLENLNKSGVKGDHKVYLSSWKSFLNRSNKWEVITMNPPYLDSREWTQELKFDPRNSLVASKQGASHYQELLDYLKRNNYWKLVVLECSEYHESFWEEIERLNTNWTLKRYKDYLGKFRVVSITRK</sequence>
<organism evidence="1 2">
    <name type="scientific">Mycoplasma wenyonii (strain Massachusetts)</name>
    <name type="common">Eperythrozoon wenyonii</name>
    <dbReference type="NCBI Taxonomy" id="1197325"/>
    <lineage>
        <taxon>Bacteria</taxon>
        <taxon>Bacillati</taxon>
        <taxon>Mycoplasmatota</taxon>
        <taxon>Mollicutes</taxon>
        <taxon>Mycoplasmataceae</taxon>
        <taxon>Mycoplasma</taxon>
    </lineage>
</organism>
<dbReference type="AlphaFoldDB" id="I6YBQ5"/>
<protein>
    <submittedName>
        <fullName evidence="1">Uncharacterized protein</fullName>
    </submittedName>
</protein>
<dbReference type="Proteomes" id="UP000009005">
    <property type="component" value="Chromosome"/>
</dbReference>
<evidence type="ECO:0000313" key="2">
    <source>
        <dbReference type="Proteomes" id="UP000009005"/>
    </source>
</evidence>
<dbReference type="EMBL" id="CP003703">
    <property type="protein sequence ID" value="AFN65446.1"/>
    <property type="molecule type" value="Genomic_DNA"/>
</dbReference>
<dbReference type="SUPFAM" id="SSF53335">
    <property type="entry name" value="S-adenosyl-L-methionine-dependent methyltransferases"/>
    <property type="match status" value="1"/>
</dbReference>
<keyword evidence="2" id="KW-1185">Reference proteome</keyword>
<dbReference type="Gene3D" id="3.40.50.150">
    <property type="entry name" value="Vaccinia Virus protein VP39"/>
    <property type="match status" value="1"/>
</dbReference>
<dbReference type="STRING" id="1197325.WEN_03345"/>
<dbReference type="HOGENOM" id="CLU_1756876_0_0_14"/>
<dbReference type="PATRIC" id="fig|1197325.3.peg.722"/>
<proteinExistence type="predicted"/>
<evidence type="ECO:0000313" key="1">
    <source>
        <dbReference type="EMBL" id="AFN65446.1"/>
    </source>
</evidence>